<accession>A0A8H5ZYB6</accession>
<gene>
    <name evidence="3" type="ORF">ETB97_007043</name>
</gene>
<sequence>MFRSQFSNPKEALSVLLLIGGDVIQKAVAQMAGPASFTPVAFSFGWVAYSFNSLLNAIGSGAFLPEPDYPGSVIVVGSGDTRKNQAWVIGRLLRDLELEVESEFDKWEWIDENTNQMVKTNPGDSGLLVTVYETLPARQGYFLSGYAPKEPKKDALWWTYFPITLTQLVIGAVPWIISGDWAVFFVTACGIVLALVTGSLRTLFLEKYACRHHSPQIYAIARGNGHRHVFLILPNSRDKDKSSALYLDDLASAVQHGGWQTRAISIVLAALWVGFLVTVGGIDTNTWYLLGIGALGMAHNVFVAGWHRAPEAHGIPLQRAQGIKNEFGRRQKGAKNRPRVMDVLFDLEDAIPEAGFALRDLFFTGTLRPNEIEKWQSKQNDLKDRKTEWRKKRYPEESVKKQPAPDHRKV</sequence>
<feature type="transmembrane region" description="Helical" evidence="2">
    <location>
        <begin position="183"/>
        <end position="204"/>
    </location>
</feature>
<keyword evidence="4" id="KW-1185">Reference proteome</keyword>
<feature type="compositionally biased region" description="Basic and acidic residues" evidence="1">
    <location>
        <begin position="394"/>
        <end position="410"/>
    </location>
</feature>
<name>A0A8H5ZYB6_PETAA</name>
<keyword evidence="2" id="KW-0812">Transmembrane</keyword>
<feature type="transmembrane region" description="Helical" evidence="2">
    <location>
        <begin position="155"/>
        <end position="177"/>
    </location>
</feature>
<dbReference type="Proteomes" id="UP000541154">
    <property type="component" value="Unassembled WGS sequence"/>
</dbReference>
<feature type="region of interest" description="Disordered" evidence="1">
    <location>
        <begin position="376"/>
        <end position="410"/>
    </location>
</feature>
<evidence type="ECO:0000256" key="2">
    <source>
        <dbReference type="SAM" id="Phobius"/>
    </source>
</evidence>
<dbReference type="AlphaFoldDB" id="A0A8H5ZYB6"/>
<keyword evidence="2" id="KW-0472">Membrane</keyword>
<keyword evidence="2" id="KW-1133">Transmembrane helix</keyword>
<proteinExistence type="predicted"/>
<feature type="compositionally biased region" description="Basic and acidic residues" evidence="1">
    <location>
        <begin position="376"/>
        <end position="387"/>
    </location>
</feature>
<comment type="caution">
    <text evidence="3">The sequence shown here is derived from an EMBL/GenBank/DDBJ whole genome shotgun (WGS) entry which is preliminary data.</text>
</comment>
<organism evidence="3 4">
    <name type="scientific">Petromyces alliaceus</name>
    <name type="common">Aspergillus alliaceus</name>
    <dbReference type="NCBI Taxonomy" id="209559"/>
    <lineage>
        <taxon>Eukaryota</taxon>
        <taxon>Fungi</taxon>
        <taxon>Dikarya</taxon>
        <taxon>Ascomycota</taxon>
        <taxon>Pezizomycotina</taxon>
        <taxon>Eurotiomycetes</taxon>
        <taxon>Eurotiomycetidae</taxon>
        <taxon>Eurotiales</taxon>
        <taxon>Aspergillaceae</taxon>
        <taxon>Aspergillus</taxon>
        <taxon>Aspergillus subgen. Circumdati</taxon>
    </lineage>
</organism>
<evidence type="ECO:0000256" key="1">
    <source>
        <dbReference type="SAM" id="MobiDB-lite"/>
    </source>
</evidence>
<feature type="transmembrane region" description="Helical" evidence="2">
    <location>
        <begin position="288"/>
        <end position="306"/>
    </location>
</feature>
<feature type="transmembrane region" description="Helical" evidence="2">
    <location>
        <begin position="263"/>
        <end position="282"/>
    </location>
</feature>
<dbReference type="EMBL" id="SPNV01000303">
    <property type="protein sequence ID" value="KAF5856654.1"/>
    <property type="molecule type" value="Genomic_DNA"/>
</dbReference>
<evidence type="ECO:0000313" key="4">
    <source>
        <dbReference type="Proteomes" id="UP000541154"/>
    </source>
</evidence>
<reference evidence="3 4" key="1">
    <citation type="submission" date="2019-04" db="EMBL/GenBank/DDBJ databases">
        <title>Aspergillus burnettii sp. nov., novel species from soil in southeast Queensland.</title>
        <authorList>
            <person name="Gilchrist C.L.M."/>
            <person name="Pitt J.I."/>
            <person name="Lange L."/>
            <person name="Lacey H.J."/>
            <person name="Vuong D."/>
            <person name="Midgley D.J."/>
            <person name="Greenfield P."/>
            <person name="Bradbury M."/>
            <person name="Lacey E."/>
            <person name="Busk P.K."/>
            <person name="Pilgaard B."/>
            <person name="Chooi Y.H."/>
            <person name="Piggott A.M."/>
        </authorList>
    </citation>
    <scope>NUCLEOTIDE SEQUENCE [LARGE SCALE GENOMIC DNA]</scope>
    <source>
        <strain evidence="3 4">FRR 5400</strain>
    </source>
</reference>
<evidence type="ECO:0000313" key="3">
    <source>
        <dbReference type="EMBL" id="KAF5856654.1"/>
    </source>
</evidence>
<protein>
    <submittedName>
        <fullName evidence="3">Uncharacterized protein</fullName>
    </submittedName>
</protein>